<comment type="caution">
    <text evidence="16">The sequence shown here is derived from an EMBL/GenBank/DDBJ whole genome shotgun (WGS) entry which is preliminary data.</text>
</comment>
<dbReference type="RefSeq" id="WP_075570586.1">
    <property type="nucleotide sequence ID" value="NZ_MSDO01000019.1"/>
</dbReference>
<gene>
    <name evidence="16" type="ORF">BTW07_12940</name>
</gene>
<comment type="subcellular location">
    <subcellularLocation>
        <location evidence="1">Cell inner membrane</location>
        <topology evidence="1">Single-pass membrane protein</topology>
    </subcellularLocation>
</comment>
<dbReference type="EMBL" id="MSDO01000019">
    <property type="protein sequence ID" value="OLO03788.1"/>
    <property type="molecule type" value="Genomic_DNA"/>
</dbReference>
<keyword evidence="13" id="KW-0175">Coiled coil</keyword>
<evidence type="ECO:0000256" key="12">
    <source>
        <dbReference type="ARBA" id="ARBA00035727"/>
    </source>
</evidence>
<feature type="transmembrane region" description="Helical" evidence="15">
    <location>
        <begin position="6"/>
        <end position="29"/>
    </location>
</feature>
<dbReference type="PANTHER" id="PTHR39579:SF1">
    <property type="entry name" value="INNER MEMBRANE PROTEIN YHCB"/>
    <property type="match status" value="1"/>
</dbReference>
<dbReference type="GO" id="GO:0005886">
    <property type="term" value="C:plasma membrane"/>
    <property type="evidence" value="ECO:0007669"/>
    <property type="project" value="UniProtKB-SubCell"/>
</dbReference>
<evidence type="ECO:0000256" key="15">
    <source>
        <dbReference type="SAM" id="Phobius"/>
    </source>
</evidence>
<feature type="compositionally biased region" description="Basic and acidic residues" evidence="14">
    <location>
        <begin position="130"/>
        <end position="139"/>
    </location>
</feature>
<feature type="coiled-coil region" evidence="13">
    <location>
        <begin position="36"/>
        <end position="63"/>
    </location>
</feature>
<evidence type="ECO:0000256" key="8">
    <source>
        <dbReference type="ARBA" id="ARBA00023136"/>
    </source>
</evidence>
<evidence type="ECO:0000256" key="9">
    <source>
        <dbReference type="ARBA" id="ARBA00023306"/>
    </source>
</evidence>
<keyword evidence="6" id="KW-0133">Cell shape</keyword>
<keyword evidence="2" id="KW-1003">Cell membrane</keyword>
<evidence type="ECO:0000256" key="14">
    <source>
        <dbReference type="SAM" id="MobiDB-lite"/>
    </source>
</evidence>
<dbReference type="GO" id="GO:0008360">
    <property type="term" value="P:regulation of cell shape"/>
    <property type="evidence" value="ECO:0007669"/>
    <property type="project" value="UniProtKB-KW"/>
</dbReference>
<dbReference type="STRING" id="404433.BTW07_12940"/>
<keyword evidence="17" id="KW-1185">Reference proteome</keyword>
<keyword evidence="4" id="KW-0132">Cell division</keyword>
<name>A0A1Q8SQS6_9GAMM</name>
<evidence type="ECO:0000256" key="11">
    <source>
        <dbReference type="ARBA" id="ARBA00035703"/>
    </source>
</evidence>
<keyword evidence="5 15" id="KW-0812">Transmembrane</keyword>
<reference evidence="16 17" key="1">
    <citation type="submission" date="2016-12" db="EMBL/GenBank/DDBJ databases">
        <title>Draft genome sequences of strains Salinicola socius SMB35, Salinicola sp. MH3R3-1 and Chromohalobacter sp. SMB17 from the Verkhnekamsk potash mining region of Russia.</title>
        <authorList>
            <person name="Mavrodi D.V."/>
            <person name="Olsson B.E."/>
            <person name="Korsakova E.S."/>
            <person name="Pyankova A."/>
            <person name="Mavrodi O.V."/>
            <person name="Plotnikova E.G."/>
        </authorList>
    </citation>
    <scope>NUCLEOTIDE SEQUENCE [LARGE SCALE GENOMIC DNA]</scope>
    <source>
        <strain evidence="16 17">SMB35</strain>
    </source>
</reference>
<evidence type="ECO:0000256" key="3">
    <source>
        <dbReference type="ARBA" id="ARBA00022519"/>
    </source>
</evidence>
<evidence type="ECO:0000313" key="17">
    <source>
        <dbReference type="Proteomes" id="UP000186878"/>
    </source>
</evidence>
<evidence type="ECO:0000256" key="13">
    <source>
        <dbReference type="SAM" id="Coils"/>
    </source>
</evidence>
<evidence type="ECO:0000256" key="6">
    <source>
        <dbReference type="ARBA" id="ARBA00022960"/>
    </source>
</evidence>
<dbReference type="Pfam" id="PF06295">
    <property type="entry name" value="ZapG-like"/>
    <property type="match status" value="1"/>
</dbReference>
<evidence type="ECO:0000256" key="1">
    <source>
        <dbReference type="ARBA" id="ARBA00004377"/>
    </source>
</evidence>
<evidence type="ECO:0000313" key="16">
    <source>
        <dbReference type="EMBL" id="OLO03788.1"/>
    </source>
</evidence>
<proteinExistence type="inferred from homology"/>
<accession>A0A1Q8SQS6</accession>
<dbReference type="Proteomes" id="UP000186878">
    <property type="component" value="Unassembled WGS sequence"/>
</dbReference>
<evidence type="ECO:0000256" key="7">
    <source>
        <dbReference type="ARBA" id="ARBA00022989"/>
    </source>
</evidence>
<dbReference type="InterPro" id="IPR009386">
    <property type="entry name" value="ZapG-like"/>
</dbReference>
<feature type="region of interest" description="Disordered" evidence="14">
    <location>
        <begin position="100"/>
        <end position="150"/>
    </location>
</feature>
<dbReference type="GO" id="GO:0051301">
    <property type="term" value="P:cell division"/>
    <property type="evidence" value="ECO:0007669"/>
    <property type="project" value="UniProtKB-KW"/>
</dbReference>
<keyword evidence="9" id="KW-0131">Cell cycle</keyword>
<keyword evidence="3" id="KW-0997">Cell inner membrane</keyword>
<comment type="similarity">
    <text evidence="10">Belongs to the ZapG family.</text>
</comment>
<protein>
    <recommendedName>
        <fullName evidence="11">Z-ring associated protein G</fullName>
    </recommendedName>
    <alternativeName>
        <fullName evidence="12">Cell division protein ZapG</fullName>
    </alternativeName>
</protein>
<evidence type="ECO:0000256" key="5">
    <source>
        <dbReference type="ARBA" id="ARBA00022692"/>
    </source>
</evidence>
<evidence type="ECO:0000256" key="10">
    <source>
        <dbReference type="ARBA" id="ARBA00035657"/>
    </source>
</evidence>
<organism evidence="16 17">
    <name type="scientific">Salinicola socius</name>
    <dbReference type="NCBI Taxonomy" id="404433"/>
    <lineage>
        <taxon>Bacteria</taxon>
        <taxon>Pseudomonadati</taxon>
        <taxon>Pseudomonadota</taxon>
        <taxon>Gammaproteobacteria</taxon>
        <taxon>Oceanospirillales</taxon>
        <taxon>Halomonadaceae</taxon>
        <taxon>Salinicola</taxon>
    </lineage>
</organism>
<dbReference type="PANTHER" id="PTHR39579">
    <property type="entry name" value="INNER MEMBRANE PROTEIN YHCB"/>
    <property type="match status" value="1"/>
</dbReference>
<keyword evidence="8 15" id="KW-0472">Membrane</keyword>
<keyword evidence="7 15" id="KW-1133">Transmembrane helix</keyword>
<evidence type="ECO:0000256" key="4">
    <source>
        <dbReference type="ARBA" id="ARBA00022618"/>
    </source>
</evidence>
<evidence type="ECO:0000256" key="2">
    <source>
        <dbReference type="ARBA" id="ARBA00022475"/>
    </source>
</evidence>
<dbReference type="AlphaFoldDB" id="A0A1Q8SQS6"/>
<dbReference type="OrthoDB" id="6118727at2"/>
<sequence length="150" mass="16797">MNESNIDWILAIACFLAGIGIGALCYHLLNANVARNQKVRQRLAETELELNQVKDALNDHFAKVADLASSIQRQSHDLEQHLIHGADKLVDDLKLKRRLHGNQDESEEVDAPQVPRDYADGTGGTLAEDYGIRQRKTAEQQDGTLQPPRY</sequence>